<organism evidence="2">
    <name type="scientific">Tunturiibacter psychrotolerans</name>
    <dbReference type="NCBI Taxonomy" id="3069686"/>
    <lineage>
        <taxon>Bacteria</taxon>
        <taxon>Pseudomonadati</taxon>
        <taxon>Acidobacteriota</taxon>
        <taxon>Terriglobia</taxon>
        <taxon>Terriglobales</taxon>
        <taxon>Acidobacteriaceae</taxon>
        <taxon>Tunturiibacter</taxon>
    </lineage>
</organism>
<dbReference type="Gene3D" id="1.10.1060.10">
    <property type="entry name" value="Alpha-helical ferredoxin"/>
    <property type="match status" value="1"/>
</dbReference>
<dbReference type="SUPFAM" id="SSF51971">
    <property type="entry name" value="Nucleotide-binding domain"/>
    <property type="match status" value="1"/>
</dbReference>
<dbReference type="RefSeq" id="WP_353065657.1">
    <property type="nucleotide sequence ID" value="NZ_CP132942.1"/>
</dbReference>
<accession>A0AAU7ZU50</accession>
<dbReference type="Pfam" id="PF07992">
    <property type="entry name" value="Pyr_redox_2"/>
    <property type="match status" value="1"/>
</dbReference>
<dbReference type="KEGG" id="tpsc:RBB77_06200"/>
<dbReference type="PANTHER" id="PTHR42783:SF3">
    <property type="entry name" value="GLUTAMATE SYNTHASE [NADPH] SMALL CHAIN-RELATED"/>
    <property type="match status" value="1"/>
</dbReference>
<dbReference type="SUPFAM" id="SSF46548">
    <property type="entry name" value="alpha-helical ferredoxin"/>
    <property type="match status" value="1"/>
</dbReference>
<dbReference type="InterPro" id="IPR009051">
    <property type="entry name" value="Helical_ferredxn"/>
</dbReference>
<feature type="domain" description="4Fe-4S ferredoxin-type" evidence="1">
    <location>
        <begin position="31"/>
        <end position="64"/>
    </location>
</feature>
<dbReference type="InterPro" id="IPR023753">
    <property type="entry name" value="FAD/NAD-binding_dom"/>
</dbReference>
<name>A0AAU7ZU50_9BACT</name>
<dbReference type="Gene3D" id="3.50.50.60">
    <property type="entry name" value="FAD/NAD(P)-binding domain"/>
    <property type="match status" value="2"/>
</dbReference>
<dbReference type="GO" id="GO:0051536">
    <property type="term" value="F:iron-sulfur cluster binding"/>
    <property type="evidence" value="ECO:0007669"/>
    <property type="project" value="InterPro"/>
</dbReference>
<dbReference type="GO" id="GO:0016491">
    <property type="term" value="F:oxidoreductase activity"/>
    <property type="evidence" value="ECO:0007669"/>
    <property type="project" value="InterPro"/>
</dbReference>
<evidence type="ECO:0000313" key="2">
    <source>
        <dbReference type="EMBL" id="XCB34475.1"/>
    </source>
</evidence>
<dbReference type="EMBL" id="CP132942">
    <property type="protein sequence ID" value="XCB34475.1"/>
    <property type="molecule type" value="Genomic_DNA"/>
</dbReference>
<gene>
    <name evidence="2" type="ORF">RBB77_06200</name>
</gene>
<dbReference type="InterPro" id="IPR017896">
    <property type="entry name" value="4Fe4S_Fe-S-bd"/>
</dbReference>
<protein>
    <submittedName>
        <fullName evidence="2">NAD(P)-dependent oxidoreductase</fullName>
    </submittedName>
</protein>
<sequence>MSERVPFPEQIAATSKVAERFGDLHPPLDRQAAVPEANRCLYCFDAPCTNACPTHIDVPRFIKKIASGNLSGSARTILDANILGASCSRACPVEVLCEGACVMHRYNKQPIQIARLQRFAMDALYDSGAPLPFEPGAETGLSVALVGAGPASLACAAELRRRGIRADLYDARPLPGGLNTYGVAEYKLPLVESLREIEMLAQLGVDFHFETRIDAAGLAELEQKHHAVFLGIGLGAIHKLGVAGERLPGVTNALDLIAGYKSGSLTTVPNRVVVVGAGNTAIDAAIAAVRLGAIDVHIVYRRGPEQMSAFTFEYEHAKNEGVKFLWHVQPTGIRGSRAVEGIELTKLDSTDDGSIVPQEGSEFVLEADLIVLSIGQATHSGFLSEYPGEFGKIQAERGRIVIDRETGQTSNPKFFAGGDCTNGGREVVDAVADGKRAGVSIAAWLEAQHVIV</sequence>
<dbReference type="AlphaFoldDB" id="A0AAU7ZU50"/>
<dbReference type="InterPro" id="IPR036188">
    <property type="entry name" value="FAD/NAD-bd_sf"/>
</dbReference>
<dbReference type="InterPro" id="IPR028261">
    <property type="entry name" value="DPD_II"/>
</dbReference>
<reference evidence="2" key="2">
    <citation type="journal article" date="2024" name="Environ. Microbiol.">
        <title>Genome analysis and description of Tunturibacter gen. nov. expands the diversity of Terriglobia in tundra soils.</title>
        <authorList>
            <person name="Messyasz A."/>
            <person name="Mannisto M.K."/>
            <person name="Kerkhof L.J."/>
            <person name="Haggblom M.M."/>
        </authorList>
    </citation>
    <scope>NUCLEOTIDE SEQUENCE</scope>
    <source>
        <strain evidence="2">X5P6</strain>
    </source>
</reference>
<dbReference type="PRINTS" id="PR00419">
    <property type="entry name" value="ADXRDTASE"/>
</dbReference>
<reference evidence="2" key="1">
    <citation type="submission" date="2023-08" db="EMBL/GenBank/DDBJ databases">
        <authorList>
            <person name="Messyasz A."/>
            <person name="Mannisto M.K."/>
            <person name="Kerkhof L.J."/>
            <person name="Haggblom M."/>
        </authorList>
    </citation>
    <scope>NUCLEOTIDE SEQUENCE</scope>
    <source>
        <strain evidence="2">X5P6</strain>
    </source>
</reference>
<proteinExistence type="predicted"/>
<dbReference type="PROSITE" id="PS51379">
    <property type="entry name" value="4FE4S_FER_2"/>
    <property type="match status" value="1"/>
</dbReference>
<evidence type="ECO:0000259" key="1">
    <source>
        <dbReference type="PROSITE" id="PS51379"/>
    </source>
</evidence>
<dbReference type="Pfam" id="PF14691">
    <property type="entry name" value="Fer4_20"/>
    <property type="match status" value="1"/>
</dbReference>
<dbReference type="PANTHER" id="PTHR42783">
    <property type="entry name" value="GLUTAMATE SYNTHASE [NADPH] SMALL CHAIN"/>
    <property type="match status" value="1"/>
</dbReference>